<name>A0ABM6MCJ3_9SPHN</name>
<dbReference type="Proteomes" id="UP000258016">
    <property type="component" value="Chromosome"/>
</dbReference>
<dbReference type="Gene3D" id="3.20.20.370">
    <property type="entry name" value="Glycoside hydrolase/deacetylase"/>
    <property type="match status" value="1"/>
</dbReference>
<dbReference type="SUPFAM" id="SSF88713">
    <property type="entry name" value="Glycoside hydrolase/deacetylase"/>
    <property type="match status" value="1"/>
</dbReference>
<sequence>MVTKVQFTVDTELSLKLFQEGASAQDNFDSSIAGKCRDGEFGIFYQMDRLEAAGLTGVFFVDPMPALVYGPGVIARIVEPILKRGHEVQLHIHTEWLEFARDHEHAHLRGRNIADFPLDDQIRLLEQARALLIMAGAPKPTAFRAGNFGANDDTLRALSAIGVRYDSSFNPSFLSGECDIDLPPATPPFSEHLGVGIIPVSVIQDRPGSIRSVQLCALSAWEMRDALTHAAEDGWPCFTIVSHSFELLSRDRTRANPIVVRRFDAMCRNIADHQRLEPIGFDALEPRSRKSITTLPANLVRTALRYGEQAVSRIRYEAGILSTFFLNEFAVFESLAAV</sequence>
<dbReference type="GeneID" id="303487390"/>
<evidence type="ECO:0000313" key="1">
    <source>
        <dbReference type="EMBL" id="ASR53637.1"/>
    </source>
</evidence>
<keyword evidence="2" id="KW-1185">Reference proteome</keyword>
<dbReference type="EMBL" id="CP020083">
    <property type="protein sequence ID" value="ASR53637.1"/>
    <property type="molecule type" value="Genomic_DNA"/>
</dbReference>
<accession>A0ABM6MCJ3</accession>
<protein>
    <recommendedName>
        <fullName evidence="3">Polysaccharide deacetylase</fullName>
    </recommendedName>
</protein>
<evidence type="ECO:0008006" key="3">
    <source>
        <dbReference type="Google" id="ProtNLM"/>
    </source>
</evidence>
<dbReference type="InterPro" id="IPR011330">
    <property type="entry name" value="Glyco_hydro/deAcase_b/a-brl"/>
</dbReference>
<organism evidence="1 2">
    <name type="scientific">Blastomonas fulva</name>
    <dbReference type="NCBI Taxonomy" id="1550728"/>
    <lineage>
        <taxon>Bacteria</taxon>
        <taxon>Pseudomonadati</taxon>
        <taxon>Pseudomonadota</taxon>
        <taxon>Alphaproteobacteria</taxon>
        <taxon>Sphingomonadales</taxon>
        <taxon>Sphingomonadaceae</taxon>
        <taxon>Blastomonas</taxon>
    </lineage>
</organism>
<reference evidence="1 2" key="1">
    <citation type="submission" date="2017-03" db="EMBL/GenBank/DDBJ databases">
        <title>Complete genome sequence of Blastomonas fulva degrading microcsystin LR.</title>
        <authorList>
            <person name="Lee H.-g."/>
            <person name="Jin L."/>
            <person name="oh H.-M."/>
        </authorList>
    </citation>
    <scope>NUCLEOTIDE SEQUENCE [LARGE SCALE GENOMIC DNA]</scope>
    <source>
        <strain evidence="1 2">T2</strain>
    </source>
</reference>
<dbReference type="CDD" id="cd10933">
    <property type="entry name" value="CE4_u9"/>
    <property type="match status" value="1"/>
</dbReference>
<gene>
    <name evidence="1" type="ORF">B5J99_17505</name>
</gene>
<evidence type="ECO:0000313" key="2">
    <source>
        <dbReference type="Proteomes" id="UP000258016"/>
    </source>
</evidence>
<proteinExistence type="predicted"/>
<dbReference type="RefSeq" id="WP_162892648.1">
    <property type="nucleotide sequence ID" value="NZ_CP020083.1"/>
</dbReference>